<dbReference type="GO" id="GO:0016853">
    <property type="term" value="F:isomerase activity"/>
    <property type="evidence" value="ECO:0007669"/>
    <property type="project" value="UniProtKB-KW"/>
</dbReference>
<evidence type="ECO:0000259" key="3">
    <source>
        <dbReference type="Pfam" id="PF23177"/>
    </source>
</evidence>
<feature type="domain" description="Iron-related transcription factor 3 bHLH" evidence="3">
    <location>
        <begin position="64"/>
        <end position="98"/>
    </location>
</feature>
<proteinExistence type="predicted"/>
<evidence type="ECO:0000313" key="4">
    <source>
        <dbReference type="EMBL" id="KAK1308098.1"/>
    </source>
</evidence>
<keyword evidence="4" id="KW-0413">Isomerase</keyword>
<evidence type="ECO:0000256" key="1">
    <source>
        <dbReference type="ARBA" id="ARBA00023125"/>
    </source>
</evidence>
<dbReference type="InterPro" id="IPR057075">
    <property type="entry name" value="bHLH_IRO3"/>
</dbReference>
<dbReference type="EMBL" id="JAUJYO010000009">
    <property type="protein sequence ID" value="KAK1308098.1"/>
    <property type="molecule type" value="Genomic_DNA"/>
</dbReference>
<organism evidence="4 5">
    <name type="scientific">Acorus calamus</name>
    <name type="common">Sweet flag</name>
    <dbReference type="NCBI Taxonomy" id="4465"/>
    <lineage>
        <taxon>Eukaryota</taxon>
        <taxon>Viridiplantae</taxon>
        <taxon>Streptophyta</taxon>
        <taxon>Embryophyta</taxon>
        <taxon>Tracheophyta</taxon>
        <taxon>Spermatophyta</taxon>
        <taxon>Magnoliopsida</taxon>
        <taxon>Liliopsida</taxon>
        <taxon>Acoraceae</taxon>
        <taxon>Acorus</taxon>
    </lineage>
</organism>
<protein>
    <submittedName>
        <fullName evidence="4">Protein disulfide isomerase-like 5-3</fullName>
    </submittedName>
</protein>
<dbReference type="PANTHER" id="PTHR47075:SF9">
    <property type="entry name" value="TRANSCRIPTION FACTOR BHLH47"/>
    <property type="match status" value="1"/>
</dbReference>
<evidence type="ECO:0000256" key="2">
    <source>
        <dbReference type="ARBA" id="ARBA00023242"/>
    </source>
</evidence>
<reference evidence="4" key="2">
    <citation type="submission" date="2023-06" db="EMBL/GenBank/DDBJ databases">
        <authorList>
            <person name="Ma L."/>
            <person name="Liu K.-W."/>
            <person name="Li Z."/>
            <person name="Hsiao Y.-Y."/>
            <person name="Qi Y."/>
            <person name="Fu T."/>
            <person name="Tang G."/>
            <person name="Zhang D."/>
            <person name="Sun W.-H."/>
            <person name="Liu D.-K."/>
            <person name="Li Y."/>
            <person name="Chen G.-Z."/>
            <person name="Liu X.-D."/>
            <person name="Liao X.-Y."/>
            <person name="Jiang Y.-T."/>
            <person name="Yu X."/>
            <person name="Hao Y."/>
            <person name="Huang J."/>
            <person name="Zhao X.-W."/>
            <person name="Ke S."/>
            <person name="Chen Y.-Y."/>
            <person name="Wu W.-L."/>
            <person name="Hsu J.-L."/>
            <person name="Lin Y.-F."/>
            <person name="Huang M.-D."/>
            <person name="Li C.-Y."/>
            <person name="Huang L."/>
            <person name="Wang Z.-W."/>
            <person name="Zhao X."/>
            <person name="Zhong W.-Y."/>
            <person name="Peng D.-H."/>
            <person name="Ahmad S."/>
            <person name="Lan S."/>
            <person name="Zhang J.-S."/>
            <person name="Tsai W.-C."/>
            <person name="Van De Peer Y."/>
            <person name="Liu Z.-J."/>
        </authorList>
    </citation>
    <scope>NUCLEOTIDE SEQUENCE</scope>
    <source>
        <strain evidence="4">CP</strain>
        <tissue evidence="4">Leaves</tissue>
    </source>
</reference>
<dbReference type="AlphaFoldDB" id="A0AAV9E349"/>
<keyword evidence="5" id="KW-1185">Reference proteome</keyword>
<keyword evidence="1" id="KW-0238">DNA-binding</keyword>
<dbReference type="Pfam" id="PF23177">
    <property type="entry name" value="bHLH_IRO3"/>
    <property type="match status" value="1"/>
</dbReference>
<reference evidence="4" key="1">
    <citation type="journal article" date="2023" name="Nat. Commun.">
        <title>Diploid and tetraploid genomes of Acorus and the evolution of monocots.</title>
        <authorList>
            <person name="Ma L."/>
            <person name="Liu K.W."/>
            <person name="Li Z."/>
            <person name="Hsiao Y.Y."/>
            <person name="Qi Y."/>
            <person name="Fu T."/>
            <person name="Tang G.D."/>
            <person name="Zhang D."/>
            <person name="Sun W.H."/>
            <person name="Liu D.K."/>
            <person name="Li Y."/>
            <person name="Chen G.Z."/>
            <person name="Liu X.D."/>
            <person name="Liao X.Y."/>
            <person name="Jiang Y.T."/>
            <person name="Yu X."/>
            <person name="Hao Y."/>
            <person name="Huang J."/>
            <person name="Zhao X.W."/>
            <person name="Ke S."/>
            <person name="Chen Y.Y."/>
            <person name="Wu W.L."/>
            <person name="Hsu J.L."/>
            <person name="Lin Y.F."/>
            <person name="Huang M.D."/>
            <person name="Li C.Y."/>
            <person name="Huang L."/>
            <person name="Wang Z.W."/>
            <person name="Zhao X."/>
            <person name="Zhong W.Y."/>
            <person name="Peng D.H."/>
            <person name="Ahmad S."/>
            <person name="Lan S."/>
            <person name="Zhang J.S."/>
            <person name="Tsai W.C."/>
            <person name="Van de Peer Y."/>
            <person name="Liu Z.J."/>
        </authorList>
    </citation>
    <scope>NUCLEOTIDE SEQUENCE</scope>
    <source>
        <strain evidence="4">CP</strain>
    </source>
</reference>
<dbReference type="PANTHER" id="PTHR47075">
    <property type="entry name" value="TRANSCRIPTION FACTOR BHLH47"/>
    <property type="match status" value="1"/>
</dbReference>
<dbReference type="Proteomes" id="UP001180020">
    <property type="component" value="Unassembled WGS sequence"/>
</dbReference>
<keyword evidence="2" id="KW-0539">Nucleus</keyword>
<sequence length="106" mass="12521">MNDVSDEKSLKLIRTLKSAASANRDLLFSYVGVKQWEEFADTFDDDRRFIDHYTAFSNKKNPGKVPRKIHKAEREKLKHDHLNELFVELGNALEAYEKKDSEHLWR</sequence>
<accession>A0AAV9E349</accession>
<name>A0AAV9E349_ACOCL</name>
<gene>
    <name evidence="4" type="primary">PDIL5-3</name>
    <name evidence="4" type="ORF">QJS10_CPA09g00689</name>
</gene>
<comment type="caution">
    <text evidence="4">The sequence shown here is derived from an EMBL/GenBank/DDBJ whole genome shotgun (WGS) entry which is preliminary data.</text>
</comment>
<evidence type="ECO:0000313" key="5">
    <source>
        <dbReference type="Proteomes" id="UP001180020"/>
    </source>
</evidence>
<dbReference type="GO" id="GO:0003677">
    <property type="term" value="F:DNA binding"/>
    <property type="evidence" value="ECO:0007669"/>
    <property type="project" value="UniProtKB-KW"/>
</dbReference>